<dbReference type="EMBL" id="AGNK02002695">
    <property type="status" value="NOT_ANNOTATED_CDS"/>
    <property type="molecule type" value="Genomic_DNA"/>
</dbReference>
<evidence type="ECO:0000313" key="1">
    <source>
        <dbReference type="EnsemblPlants" id="KQL12100"/>
    </source>
</evidence>
<dbReference type="EnsemblPlants" id="KQL12100">
    <property type="protein sequence ID" value="KQL12100"/>
    <property type="gene ID" value="SETIT_007827mg"/>
</dbReference>
<organism evidence="1 2">
    <name type="scientific">Setaria italica</name>
    <name type="common">Foxtail millet</name>
    <name type="synonym">Panicum italicum</name>
    <dbReference type="NCBI Taxonomy" id="4555"/>
    <lineage>
        <taxon>Eukaryota</taxon>
        <taxon>Viridiplantae</taxon>
        <taxon>Streptophyta</taxon>
        <taxon>Embryophyta</taxon>
        <taxon>Tracheophyta</taxon>
        <taxon>Spermatophyta</taxon>
        <taxon>Magnoliopsida</taxon>
        <taxon>Liliopsida</taxon>
        <taxon>Poales</taxon>
        <taxon>Poaceae</taxon>
        <taxon>PACMAD clade</taxon>
        <taxon>Panicoideae</taxon>
        <taxon>Panicodae</taxon>
        <taxon>Paniceae</taxon>
        <taxon>Cenchrinae</taxon>
        <taxon>Setaria</taxon>
    </lineage>
</organism>
<dbReference type="AlphaFoldDB" id="K3Y0W6"/>
<reference evidence="1" key="2">
    <citation type="submission" date="2018-08" db="UniProtKB">
        <authorList>
            <consortium name="EnsemblPlants"/>
        </authorList>
    </citation>
    <scope>IDENTIFICATION</scope>
    <source>
        <strain evidence="1">Yugu1</strain>
    </source>
</reference>
<protein>
    <submittedName>
        <fullName evidence="1">Uncharacterized protein</fullName>
    </submittedName>
</protein>
<name>K3Y0W6_SETIT</name>
<evidence type="ECO:0000313" key="2">
    <source>
        <dbReference type="Proteomes" id="UP000004995"/>
    </source>
</evidence>
<dbReference type="OMA" id="APGRYEM"/>
<sequence>MGSVFQAPIEEEGMMEWWLQLRHGHNSLKQKGIDFTFMLITWSIWKERNSRTFDSAPGRYEMHMVEAVLSEGQL</sequence>
<dbReference type="Gramene" id="KQL12100">
    <property type="protein sequence ID" value="KQL12100"/>
    <property type="gene ID" value="SETIT_007827mg"/>
</dbReference>
<proteinExistence type="predicted"/>
<accession>K3Y0W6</accession>
<dbReference type="HOGENOM" id="CLU_2692469_0_0_1"/>
<dbReference type="Proteomes" id="UP000004995">
    <property type="component" value="Unassembled WGS sequence"/>
</dbReference>
<dbReference type="InParanoid" id="K3Y0W6"/>
<reference evidence="2" key="1">
    <citation type="journal article" date="2012" name="Nat. Biotechnol.">
        <title>Reference genome sequence of the model plant Setaria.</title>
        <authorList>
            <person name="Bennetzen J.L."/>
            <person name="Schmutz J."/>
            <person name="Wang H."/>
            <person name="Percifield R."/>
            <person name="Hawkins J."/>
            <person name="Pontaroli A.C."/>
            <person name="Estep M."/>
            <person name="Feng L."/>
            <person name="Vaughn J.N."/>
            <person name="Grimwood J."/>
            <person name="Jenkins J."/>
            <person name="Barry K."/>
            <person name="Lindquist E."/>
            <person name="Hellsten U."/>
            <person name="Deshpande S."/>
            <person name="Wang X."/>
            <person name="Wu X."/>
            <person name="Mitros T."/>
            <person name="Triplett J."/>
            <person name="Yang X."/>
            <person name="Ye C.Y."/>
            <person name="Mauro-Herrera M."/>
            <person name="Wang L."/>
            <person name="Li P."/>
            <person name="Sharma M."/>
            <person name="Sharma R."/>
            <person name="Ronald P.C."/>
            <person name="Panaud O."/>
            <person name="Kellogg E.A."/>
            <person name="Brutnell T.P."/>
            <person name="Doust A.N."/>
            <person name="Tuskan G.A."/>
            <person name="Rokhsar D."/>
            <person name="Devos K.M."/>
        </authorList>
    </citation>
    <scope>NUCLEOTIDE SEQUENCE [LARGE SCALE GENOMIC DNA]</scope>
    <source>
        <strain evidence="2">cv. Yugu1</strain>
    </source>
</reference>
<keyword evidence="2" id="KW-1185">Reference proteome</keyword>